<keyword evidence="6" id="KW-0963">Cytoplasm</keyword>
<evidence type="ECO:0000313" key="10">
    <source>
        <dbReference type="Proteomes" id="UP000187429"/>
    </source>
</evidence>
<keyword evidence="7" id="KW-0539">Nucleus</keyword>
<evidence type="ECO:0000259" key="8">
    <source>
        <dbReference type="Pfam" id="PF09811"/>
    </source>
</evidence>
<protein>
    <recommendedName>
        <fullName evidence="5">Protein YAE1</fullName>
    </recommendedName>
    <alternativeName>
        <fullName evidence="4">Protein yae1</fullName>
    </alternativeName>
</protein>
<dbReference type="Proteomes" id="UP000187429">
    <property type="component" value="Unassembled WGS sequence"/>
</dbReference>
<gene>
    <name evidence="9" type="ORF">AYI69_g8781</name>
</gene>
<evidence type="ECO:0000256" key="1">
    <source>
        <dbReference type="ARBA" id="ARBA00004123"/>
    </source>
</evidence>
<dbReference type="PANTHER" id="PTHR18829:SF0">
    <property type="entry name" value="PROTEIN YAE1 HOMOLOG"/>
    <property type="match status" value="1"/>
</dbReference>
<sequence>MVSEMDGVFWDSDEGNDQRVAEASMRKHQAEFETMGFREGLDIGKDKTMQEGFDRGFSIGIDLCLRLGERMGGLKAIEDICKLRGETPDEKVVELSKEMAKITADHAFEREGDSRCVSG</sequence>
<evidence type="ECO:0000313" key="9">
    <source>
        <dbReference type="EMBL" id="OMJ13970.1"/>
    </source>
</evidence>
<keyword evidence="10" id="KW-1185">Reference proteome</keyword>
<evidence type="ECO:0000256" key="6">
    <source>
        <dbReference type="ARBA" id="ARBA00022490"/>
    </source>
</evidence>
<dbReference type="Pfam" id="PF09811">
    <property type="entry name" value="Yae1_N"/>
    <property type="match status" value="1"/>
</dbReference>
<dbReference type="GO" id="GO:0005634">
    <property type="term" value="C:nucleus"/>
    <property type="evidence" value="ECO:0007669"/>
    <property type="project" value="UniProtKB-SubCell"/>
</dbReference>
<name>A0A1R1XH68_9FUNG</name>
<feature type="domain" description="Essential protein Yae1 N-terminal" evidence="8">
    <location>
        <begin position="36"/>
        <end position="69"/>
    </location>
</feature>
<dbReference type="GO" id="GO:0005737">
    <property type="term" value="C:cytoplasm"/>
    <property type="evidence" value="ECO:0007669"/>
    <property type="project" value="UniProtKB-SubCell"/>
</dbReference>
<evidence type="ECO:0000256" key="7">
    <source>
        <dbReference type="ARBA" id="ARBA00023242"/>
    </source>
</evidence>
<dbReference type="InterPro" id="IPR019191">
    <property type="entry name" value="Essential_protein_Yae1_N"/>
</dbReference>
<evidence type="ECO:0000256" key="2">
    <source>
        <dbReference type="ARBA" id="ARBA00004496"/>
    </source>
</evidence>
<comment type="subcellular location">
    <subcellularLocation>
        <location evidence="2">Cytoplasm</location>
    </subcellularLocation>
    <subcellularLocation>
        <location evidence="1">Nucleus</location>
    </subcellularLocation>
</comment>
<organism evidence="9 10">
    <name type="scientific">Smittium culicis</name>
    <dbReference type="NCBI Taxonomy" id="133412"/>
    <lineage>
        <taxon>Eukaryota</taxon>
        <taxon>Fungi</taxon>
        <taxon>Fungi incertae sedis</taxon>
        <taxon>Zoopagomycota</taxon>
        <taxon>Kickxellomycotina</taxon>
        <taxon>Harpellomycetes</taxon>
        <taxon>Harpellales</taxon>
        <taxon>Legeriomycetaceae</taxon>
        <taxon>Smittium</taxon>
    </lineage>
</organism>
<evidence type="ECO:0000256" key="5">
    <source>
        <dbReference type="ARBA" id="ARBA00018400"/>
    </source>
</evidence>
<reference evidence="10" key="1">
    <citation type="submission" date="2017-01" db="EMBL/GenBank/DDBJ databases">
        <authorList>
            <person name="Wang Y."/>
            <person name="White M."/>
            <person name="Kvist S."/>
            <person name="Moncalvo J.-M."/>
        </authorList>
    </citation>
    <scope>NUCLEOTIDE SEQUENCE [LARGE SCALE GENOMIC DNA]</scope>
    <source>
        <strain evidence="10">ID-206-W2</strain>
    </source>
</reference>
<proteinExistence type="inferred from homology"/>
<dbReference type="OrthoDB" id="20086at2759"/>
<evidence type="ECO:0000256" key="4">
    <source>
        <dbReference type="ARBA" id="ARBA00017286"/>
    </source>
</evidence>
<dbReference type="AlphaFoldDB" id="A0A1R1XH68"/>
<comment type="similarity">
    <text evidence="3">Belongs to the YAE1 family.</text>
</comment>
<accession>A0A1R1XH68</accession>
<comment type="caution">
    <text evidence="9">The sequence shown here is derived from an EMBL/GenBank/DDBJ whole genome shotgun (WGS) entry which is preliminary data.</text>
</comment>
<evidence type="ECO:0000256" key="3">
    <source>
        <dbReference type="ARBA" id="ARBA00007096"/>
    </source>
</evidence>
<dbReference type="PANTHER" id="PTHR18829">
    <property type="entry name" value="PROTEIN YAE1 HOMOLOG"/>
    <property type="match status" value="1"/>
</dbReference>
<dbReference type="EMBL" id="LSSM01004837">
    <property type="protein sequence ID" value="OMJ13970.1"/>
    <property type="molecule type" value="Genomic_DNA"/>
</dbReference>
<dbReference type="InterPro" id="IPR038881">
    <property type="entry name" value="Yae1-like"/>
</dbReference>